<sequence length="455" mass="50249">MAKVKTTWFCQNCGAQHARWQGQCTTCKEWNTLVEEVVQKEKKPSWDATSGDTLSRKRTPQPQLITQIDVTETPRLDTTNAEFNRVLGGGLVPGSVTLLGGEPGIGKSTLLLQVCLNLPYKTLYVSGEESAQQIKMRADRIKQDATNCYILTETKTQNIFRQITEMQPEVLIIDSIQTLQTEIIESTAGSVSQIRECTSELIKFAKETNTPVLLIGHITKDGNIAGPKILEHMVDTVLQFEGDRNHTYRILRALKNRFGSTHEIGIYEMLGHGLREVINPSEILISQRGTSLSGTAIAATMEGMRPLMIEVQALVSTAVYGTPQRSATGYNLKRLNMILAVLEKRAGFKLGQKDVFLNITGGITVDDPAIDLAVVAAILSSNFDIELSSQHCFSAEVGLGGEIRPVSRMEQRVNEAAKLGFEKVFIAPAKQKFKEVGTDVQAFSKIEDLIKYLFS</sequence>
<evidence type="ECO:0000256" key="13">
    <source>
        <dbReference type="RuleBase" id="RU003555"/>
    </source>
</evidence>
<evidence type="ECO:0000256" key="14">
    <source>
        <dbReference type="SAM" id="MobiDB-lite"/>
    </source>
</evidence>
<evidence type="ECO:0000256" key="3">
    <source>
        <dbReference type="ARBA" id="ARBA00022763"/>
    </source>
</evidence>
<dbReference type="InterPro" id="IPR041166">
    <property type="entry name" value="Rubredoxin_2"/>
</dbReference>
<dbReference type="AlphaFoldDB" id="A0A084JUD4"/>
<evidence type="ECO:0000313" key="17">
    <source>
        <dbReference type="EMBL" id="PRX15408.1"/>
    </source>
</evidence>
<dbReference type="Pfam" id="PF13541">
    <property type="entry name" value="ChlI"/>
    <property type="match status" value="1"/>
</dbReference>
<reference evidence="17 19" key="2">
    <citation type="submission" date="2018-03" db="EMBL/GenBank/DDBJ databases">
        <title>Genomic Encyclopedia of Archaeal and Bacterial Type Strains, Phase II (KMG-II): from individual species to whole genera.</title>
        <authorList>
            <person name="Goeker M."/>
        </authorList>
    </citation>
    <scope>NUCLEOTIDE SEQUENCE [LARGE SCALE GENOMIC DNA]</scope>
    <source>
        <strain evidence="17 19">DSM 22727</strain>
    </source>
</reference>
<proteinExistence type="inferred from homology"/>
<comment type="domain">
    <text evidence="11">The middle region has homology to RecA with ATPase motifs including the RadA KNRFG motif, while the C-terminus is homologous to Lon protease.</text>
</comment>
<dbReference type="GO" id="GO:0005829">
    <property type="term" value="C:cytosol"/>
    <property type="evidence" value="ECO:0007669"/>
    <property type="project" value="TreeGrafter"/>
</dbReference>
<feature type="binding site" evidence="11">
    <location>
        <begin position="101"/>
        <end position="108"/>
    </location>
    <ligand>
        <name>ATP</name>
        <dbReference type="ChEBI" id="CHEBI:30616"/>
    </ligand>
</feature>
<keyword evidence="7 11" id="KW-0067">ATP-binding</keyword>
<feature type="short sequence motif" description="RadA KNRFG motif" evidence="11">
    <location>
        <begin position="255"/>
        <end position="259"/>
    </location>
</feature>
<dbReference type="Proteomes" id="UP000028531">
    <property type="component" value="Unassembled WGS sequence"/>
</dbReference>
<evidence type="ECO:0000256" key="9">
    <source>
        <dbReference type="ARBA" id="ARBA00023125"/>
    </source>
</evidence>
<keyword evidence="2 11" id="KW-0547">Nucleotide-binding</keyword>
<dbReference type="GO" id="GO:0005524">
    <property type="term" value="F:ATP binding"/>
    <property type="evidence" value="ECO:0007669"/>
    <property type="project" value="UniProtKB-UniRule"/>
</dbReference>
<evidence type="ECO:0000313" key="19">
    <source>
        <dbReference type="Proteomes" id="UP000239997"/>
    </source>
</evidence>
<dbReference type="Proteomes" id="UP000239997">
    <property type="component" value="Unassembled WGS sequence"/>
</dbReference>
<dbReference type="InterPro" id="IPR020568">
    <property type="entry name" value="Ribosomal_Su5_D2-typ_SF"/>
</dbReference>
<dbReference type="NCBIfam" id="TIGR00416">
    <property type="entry name" value="sms"/>
    <property type="match status" value="1"/>
</dbReference>
<keyword evidence="9 11" id="KW-0238">DNA-binding</keyword>
<dbReference type="GO" id="GO:0016787">
    <property type="term" value="F:hydrolase activity"/>
    <property type="evidence" value="ECO:0007669"/>
    <property type="project" value="UniProtKB-KW"/>
</dbReference>
<organism evidence="16 18">
    <name type="scientific">Nonlabens ulvanivorans</name>
    <name type="common">Persicivirga ulvanivorans</name>
    <dbReference type="NCBI Taxonomy" id="906888"/>
    <lineage>
        <taxon>Bacteria</taxon>
        <taxon>Pseudomonadati</taxon>
        <taxon>Bacteroidota</taxon>
        <taxon>Flavobacteriia</taxon>
        <taxon>Flavobacteriales</taxon>
        <taxon>Flavobacteriaceae</taxon>
        <taxon>Nonlabens</taxon>
    </lineage>
</organism>
<dbReference type="CDD" id="cd01121">
    <property type="entry name" value="RadA_SMS_N"/>
    <property type="match status" value="1"/>
</dbReference>
<evidence type="ECO:0000313" key="16">
    <source>
        <dbReference type="EMBL" id="KEZ92568.1"/>
    </source>
</evidence>
<dbReference type="HAMAP" id="MF_01498">
    <property type="entry name" value="RadA_bact"/>
    <property type="match status" value="1"/>
</dbReference>
<reference evidence="16 18" key="1">
    <citation type="submission" date="2014-07" db="EMBL/GenBank/DDBJ databases">
        <title>Draft genome sequence of Nonlabens ulvanivorans, an ulvan degrading bacterium.</title>
        <authorList>
            <person name="Kopel M."/>
            <person name="Helbert W."/>
            <person name="Henrissat B."/>
            <person name="Doniger T."/>
            <person name="Banin E."/>
        </authorList>
    </citation>
    <scope>NUCLEOTIDE SEQUENCE [LARGE SCALE GENOMIC DNA]</scope>
    <source>
        <strain evidence="16 18">PLR</strain>
    </source>
</reference>
<dbReference type="Pfam" id="PF13481">
    <property type="entry name" value="AAA_25"/>
    <property type="match status" value="1"/>
</dbReference>
<evidence type="ECO:0000256" key="12">
    <source>
        <dbReference type="NCBIfam" id="TIGR00416"/>
    </source>
</evidence>
<dbReference type="FunFam" id="3.40.50.300:FF:000050">
    <property type="entry name" value="DNA repair protein RadA"/>
    <property type="match status" value="1"/>
</dbReference>
<comment type="function">
    <text evidence="11">Plays a role in repairing double-strand DNA breaks, probably involving stabilizing or processing branched DNA or blocked replication forks.</text>
</comment>
<keyword evidence="5" id="KW-0378">Hydrolase</keyword>
<dbReference type="Gene3D" id="3.40.50.300">
    <property type="entry name" value="P-loop containing nucleotide triphosphate hydrolases"/>
    <property type="match status" value="1"/>
</dbReference>
<comment type="similarity">
    <text evidence="11 13">Belongs to the RecA family. RadA subfamily.</text>
</comment>
<dbReference type="GO" id="GO:0008270">
    <property type="term" value="F:zinc ion binding"/>
    <property type="evidence" value="ECO:0007669"/>
    <property type="project" value="UniProtKB-KW"/>
</dbReference>
<name>A0A084JUD4_NONUL</name>
<evidence type="ECO:0000256" key="7">
    <source>
        <dbReference type="ARBA" id="ARBA00022840"/>
    </source>
</evidence>
<dbReference type="InterPro" id="IPR004504">
    <property type="entry name" value="DNA_repair_RadA"/>
</dbReference>
<protein>
    <recommendedName>
        <fullName evidence="11 12">DNA repair protein RadA</fullName>
    </recommendedName>
</protein>
<keyword evidence="4 13" id="KW-0863">Zinc-finger</keyword>
<dbReference type="InterPro" id="IPR014721">
    <property type="entry name" value="Ribsml_uS5_D2-typ_fold_subgr"/>
</dbReference>
<dbReference type="OrthoDB" id="9803906at2"/>
<feature type="domain" description="RecA family profile 1" evidence="15">
    <location>
        <begin position="72"/>
        <end position="218"/>
    </location>
</feature>
<accession>A0A084JUD4</accession>
<dbReference type="EMBL" id="JPJI01000032">
    <property type="protein sequence ID" value="KEZ92568.1"/>
    <property type="molecule type" value="Genomic_DNA"/>
</dbReference>
<feature type="region of interest" description="Disordered" evidence="14">
    <location>
        <begin position="41"/>
        <end position="61"/>
    </location>
</feature>
<keyword evidence="19" id="KW-1185">Reference proteome</keyword>
<evidence type="ECO:0000256" key="5">
    <source>
        <dbReference type="ARBA" id="ARBA00022801"/>
    </source>
</evidence>
<keyword evidence="1 11" id="KW-0479">Metal-binding</keyword>
<keyword evidence="8 11" id="KW-0346">Stress response</keyword>
<keyword evidence="10 11" id="KW-0234">DNA repair</keyword>
<dbReference type="SUPFAM" id="SSF52540">
    <property type="entry name" value="P-loop containing nucleoside triphosphate hydrolases"/>
    <property type="match status" value="1"/>
</dbReference>
<evidence type="ECO:0000259" key="15">
    <source>
        <dbReference type="PROSITE" id="PS50162"/>
    </source>
</evidence>
<dbReference type="PROSITE" id="PS50162">
    <property type="entry name" value="RECA_2"/>
    <property type="match status" value="1"/>
</dbReference>
<dbReference type="GO" id="GO:0140664">
    <property type="term" value="F:ATP-dependent DNA damage sensor activity"/>
    <property type="evidence" value="ECO:0007669"/>
    <property type="project" value="InterPro"/>
</dbReference>
<dbReference type="SMART" id="SM00382">
    <property type="entry name" value="AAA"/>
    <property type="match status" value="1"/>
</dbReference>
<dbReference type="PRINTS" id="PR01874">
    <property type="entry name" value="DNAREPAIRADA"/>
</dbReference>
<comment type="function">
    <text evidence="13">DNA-dependent ATPase involved in processing of recombination intermediates, plays a role in repairing DNA breaks. Stimulates the branch migration of RecA-mediated strand transfer reactions, allowing the 3' invading strand to extend heteroduplex DNA faster. Binds ssDNA in the presence of ADP but not other nucleotides, has ATPase activity that is stimulated by ssDNA and various branched DNA structures, but inhibited by SSB. Does not have RecA's homology-searching function.</text>
</comment>
<keyword evidence="6 13" id="KW-0862">Zinc</keyword>
<evidence type="ECO:0000256" key="11">
    <source>
        <dbReference type="HAMAP-Rule" id="MF_01498"/>
    </source>
</evidence>
<dbReference type="GO" id="GO:0003684">
    <property type="term" value="F:damaged DNA binding"/>
    <property type="evidence" value="ECO:0007669"/>
    <property type="project" value="InterPro"/>
</dbReference>
<dbReference type="PANTHER" id="PTHR32472:SF10">
    <property type="entry name" value="DNA REPAIR PROTEIN RADA-LIKE PROTEIN"/>
    <property type="match status" value="1"/>
</dbReference>
<evidence type="ECO:0000313" key="18">
    <source>
        <dbReference type="Proteomes" id="UP000028531"/>
    </source>
</evidence>
<dbReference type="InterPro" id="IPR027417">
    <property type="entry name" value="P-loop_NTPase"/>
</dbReference>
<evidence type="ECO:0000256" key="8">
    <source>
        <dbReference type="ARBA" id="ARBA00023016"/>
    </source>
</evidence>
<dbReference type="Gene3D" id="3.30.230.10">
    <property type="match status" value="1"/>
</dbReference>
<evidence type="ECO:0000256" key="2">
    <source>
        <dbReference type="ARBA" id="ARBA00022741"/>
    </source>
</evidence>
<dbReference type="InterPro" id="IPR020588">
    <property type="entry name" value="RecA_ATP-bd"/>
</dbReference>
<feature type="region of interest" description="Lon-protease-like" evidence="11">
    <location>
        <begin position="354"/>
        <end position="455"/>
    </location>
</feature>
<comment type="caution">
    <text evidence="16">The sequence shown here is derived from an EMBL/GenBank/DDBJ whole genome shotgun (WGS) entry which is preliminary data.</text>
</comment>
<evidence type="ECO:0000256" key="4">
    <source>
        <dbReference type="ARBA" id="ARBA00022771"/>
    </source>
</evidence>
<gene>
    <name evidence="11" type="primary">radA</name>
    <name evidence="16" type="ORF">IL45_10500</name>
    <name evidence="17" type="ORF">LY02_00625</name>
</gene>
<evidence type="ECO:0000256" key="1">
    <source>
        <dbReference type="ARBA" id="ARBA00022723"/>
    </source>
</evidence>
<dbReference type="Pfam" id="PF18073">
    <property type="entry name" value="Zn_ribbon_LapB"/>
    <property type="match status" value="1"/>
</dbReference>
<dbReference type="RefSeq" id="WP_036583539.1">
    <property type="nucleotide sequence ID" value="NZ_JPJI01000032.1"/>
</dbReference>
<dbReference type="SUPFAM" id="SSF54211">
    <property type="entry name" value="Ribosomal protein S5 domain 2-like"/>
    <property type="match status" value="1"/>
</dbReference>
<evidence type="ECO:0000256" key="6">
    <source>
        <dbReference type="ARBA" id="ARBA00022833"/>
    </source>
</evidence>
<evidence type="ECO:0000256" key="10">
    <source>
        <dbReference type="ARBA" id="ARBA00023204"/>
    </source>
</evidence>
<dbReference type="InterPro" id="IPR003593">
    <property type="entry name" value="AAA+_ATPase"/>
</dbReference>
<keyword evidence="3 11" id="KW-0227">DNA damage</keyword>
<dbReference type="PANTHER" id="PTHR32472">
    <property type="entry name" value="DNA REPAIR PROTEIN RADA"/>
    <property type="match status" value="1"/>
</dbReference>
<dbReference type="EMBL" id="PVNA01000001">
    <property type="protein sequence ID" value="PRX15408.1"/>
    <property type="molecule type" value="Genomic_DNA"/>
</dbReference>
<dbReference type="GO" id="GO:0000725">
    <property type="term" value="P:recombinational repair"/>
    <property type="evidence" value="ECO:0007669"/>
    <property type="project" value="UniProtKB-UniRule"/>
</dbReference>